<proteinExistence type="predicted"/>
<evidence type="ECO:0008006" key="4">
    <source>
        <dbReference type="Google" id="ProtNLM"/>
    </source>
</evidence>
<reference evidence="2 3" key="1">
    <citation type="journal article" date="2019" name="Int. J. Syst. Evol. Microbiol.">
        <title>The Global Catalogue of Microorganisms (GCM) 10K type strain sequencing project: providing services to taxonomists for standard genome sequencing and annotation.</title>
        <authorList>
            <consortium name="The Broad Institute Genomics Platform"/>
            <consortium name="The Broad Institute Genome Sequencing Center for Infectious Disease"/>
            <person name="Wu L."/>
            <person name="Ma J."/>
        </authorList>
    </citation>
    <scope>NUCLEOTIDE SEQUENCE [LARGE SCALE GENOMIC DNA]</scope>
    <source>
        <strain evidence="2 3">JCM 10696</strain>
    </source>
</reference>
<comment type="caution">
    <text evidence="2">The sequence shown here is derived from an EMBL/GenBank/DDBJ whole genome shotgun (WGS) entry which is preliminary data.</text>
</comment>
<sequence length="211" mass="22875">MDRGEPVEAERVPCPRCRKGGVVPVMYGYPHFTDELQEALRGRRLVLGGCVPREERWACTACGTKYLEEPVPGARPGDFVLGVPVEVDVLRDGRRTRGLVTVRRRDPWTVAFRLRGSDDGPRIAAQGDDLFAAFQQLSRAAARVGVRLLVNGSRRDAHRCPPGSPGAERDVAFLTSGDATAPILGPADPDLLGTPEEQDRAHAAWRAGSGT</sequence>
<feature type="region of interest" description="Disordered" evidence="1">
    <location>
        <begin position="178"/>
        <end position="211"/>
    </location>
</feature>
<evidence type="ECO:0000313" key="3">
    <source>
        <dbReference type="Proteomes" id="UP001500665"/>
    </source>
</evidence>
<dbReference type="Proteomes" id="UP001500665">
    <property type="component" value="Unassembled WGS sequence"/>
</dbReference>
<evidence type="ECO:0000313" key="2">
    <source>
        <dbReference type="EMBL" id="GAA0953328.1"/>
    </source>
</evidence>
<evidence type="ECO:0000256" key="1">
    <source>
        <dbReference type="SAM" id="MobiDB-lite"/>
    </source>
</evidence>
<gene>
    <name evidence="2" type="ORF">GCM10009550_35140</name>
</gene>
<organism evidence="2 3">
    <name type="scientific">Actinocorallia libanotica</name>
    <dbReference type="NCBI Taxonomy" id="46162"/>
    <lineage>
        <taxon>Bacteria</taxon>
        <taxon>Bacillati</taxon>
        <taxon>Actinomycetota</taxon>
        <taxon>Actinomycetes</taxon>
        <taxon>Streptosporangiales</taxon>
        <taxon>Thermomonosporaceae</taxon>
        <taxon>Actinocorallia</taxon>
    </lineage>
</organism>
<dbReference type="EMBL" id="BAAAHH010000013">
    <property type="protein sequence ID" value="GAA0953328.1"/>
    <property type="molecule type" value="Genomic_DNA"/>
</dbReference>
<dbReference type="RefSeq" id="WP_344241910.1">
    <property type="nucleotide sequence ID" value="NZ_BAAAHH010000013.1"/>
</dbReference>
<name>A0ABN1R8A8_9ACTN</name>
<accession>A0ABN1R8A8</accession>
<keyword evidence="3" id="KW-1185">Reference proteome</keyword>
<protein>
    <recommendedName>
        <fullName evidence="4">CpXC motif protein</fullName>
    </recommendedName>
</protein>